<dbReference type="EMBL" id="AP027079">
    <property type="protein sequence ID" value="BDU68483.1"/>
    <property type="molecule type" value="Genomic_DNA"/>
</dbReference>
<name>A0ABM8DNH4_9BACT</name>
<accession>A0ABM8DNH4</accession>
<keyword evidence="3" id="KW-1185">Reference proteome</keyword>
<evidence type="ECO:0000313" key="2">
    <source>
        <dbReference type="EMBL" id="BDU68483.1"/>
    </source>
</evidence>
<evidence type="ECO:0008006" key="4">
    <source>
        <dbReference type="Google" id="ProtNLM"/>
    </source>
</evidence>
<organism evidence="2 3">
    <name type="scientific">Geothrix oryzae</name>
    <dbReference type="NCBI Taxonomy" id="2927975"/>
    <lineage>
        <taxon>Bacteria</taxon>
        <taxon>Pseudomonadati</taxon>
        <taxon>Acidobacteriota</taxon>
        <taxon>Holophagae</taxon>
        <taxon>Holophagales</taxon>
        <taxon>Holophagaceae</taxon>
        <taxon>Geothrix</taxon>
    </lineage>
</organism>
<dbReference type="RefSeq" id="WP_286355120.1">
    <property type="nucleotide sequence ID" value="NZ_AP027079.1"/>
</dbReference>
<feature type="chain" id="PRO_5047242122" description="Lipocalin-like domain-containing protein" evidence="1">
    <location>
        <begin position="25"/>
        <end position="177"/>
    </location>
</feature>
<proteinExistence type="predicted"/>
<evidence type="ECO:0000256" key="1">
    <source>
        <dbReference type="SAM" id="SignalP"/>
    </source>
</evidence>
<gene>
    <name evidence="2" type="ORF">GETHOR_05840</name>
</gene>
<feature type="signal peptide" evidence="1">
    <location>
        <begin position="1"/>
        <end position="24"/>
    </location>
</feature>
<dbReference type="Proteomes" id="UP001242010">
    <property type="component" value="Chromosome"/>
</dbReference>
<evidence type="ECO:0000313" key="3">
    <source>
        <dbReference type="Proteomes" id="UP001242010"/>
    </source>
</evidence>
<protein>
    <recommendedName>
        <fullName evidence="4">Lipocalin-like domain-containing protein</fullName>
    </recommendedName>
</protein>
<sequence>MPTHFARPAGALVLLSLAWSCGGAGDGQNAPVLTPARTLVGTWKAPLPTTVNISTDSCSNALNTMTLAGTQPWTVTFVITAGSDENHVYVQMSFTRGTYAPVSATACSNPILVPEVSPMFLTGVISSTRLTLYNGSTSAGVFNFTTDILTGTFDYTWNGIYSQREYTATNGMTLLRQ</sequence>
<keyword evidence="1" id="KW-0732">Signal</keyword>
<reference evidence="3" key="1">
    <citation type="journal article" date="2023" name="Int. J. Syst. Evol. Microbiol.">
        <title>Mesoterricola silvestris gen. nov., sp. nov., Mesoterricola sediminis sp. nov., Geothrix oryzae sp. nov., Geothrix edaphica sp. nov., Geothrix rubra sp. nov., and Geothrix limicola sp. nov., six novel members of Acidobacteriota isolated from soils.</title>
        <authorList>
            <person name="Itoh H."/>
            <person name="Sugisawa Y."/>
            <person name="Mise K."/>
            <person name="Xu Z."/>
            <person name="Kuniyasu M."/>
            <person name="Ushijima N."/>
            <person name="Kawano K."/>
            <person name="Kobayashi E."/>
            <person name="Shiratori Y."/>
            <person name="Masuda Y."/>
            <person name="Senoo K."/>
        </authorList>
    </citation>
    <scope>NUCLEOTIDE SEQUENCE [LARGE SCALE GENOMIC DNA]</scope>
    <source>
        <strain evidence="3">Red222</strain>
    </source>
</reference>